<name>A0A6C0LR84_9ZZZZ</name>
<accession>A0A6C0LR84</accession>
<dbReference type="EMBL" id="MN740556">
    <property type="protein sequence ID" value="QHU32870.1"/>
    <property type="molecule type" value="Genomic_DNA"/>
</dbReference>
<organism evidence="1">
    <name type="scientific">viral metagenome</name>
    <dbReference type="NCBI Taxonomy" id="1070528"/>
    <lineage>
        <taxon>unclassified sequences</taxon>
        <taxon>metagenomes</taxon>
        <taxon>organismal metagenomes</taxon>
    </lineage>
</organism>
<evidence type="ECO:0000313" key="1">
    <source>
        <dbReference type="EMBL" id="QHU32870.1"/>
    </source>
</evidence>
<dbReference type="AlphaFoldDB" id="A0A6C0LR84"/>
<reference evidence="1" key="1">
    <citation type="journal article" date="2020" name="Nature">
        <title>Giant virus diversity and host interactions through global metagenomics.</title>
        <authorList>
            <person name="Schulz F."/>
            <person name="Roux S."/>
            <person name="Paez-Espino D."/>
            <person name="Jungbluth S."/>
            <person name="Walsh D.A."/>
            <person name="Denef V.J."/>
            <person name="McMahon K.D."/>
            <person name="Konstantinidis K.T."/>
            <person name="Eloe-Fadrosh E.A."/>
            <person name="Kyrpides N.C."/>
            <person name="Woyke T."/>
        </authorList>
    </citation>
    <scope>NUCLEOTIDE SEQUENCE</scope>
    <source>
        <strain evidence="1">GVMAG-S-1014582-52</strain>
    </source>
</reference>
<protein>
    <submittedName>
        <fullName evidence="1">Uncharacterized protein</fullName>
    </submittedName>
</protein>
<sequence length="46" mass="5696">MSDTIRYTFFEAENNNDLIDENLNKNDIENCWIRKLKKYNKFNENH</sequence>
<proteinExistence type="predicted"/>